<reference evidence="1 2" key="1">
    <citation type="submission" date="2013-11" db="EMBL/GenBank/DDBJ databases">
        <title>The Genome Sequence of Phytophthora parasitica P1976.</title>
        <authorList>
            <consortium name="The Broad Institute Genomics Platform"/>
            <person name="Russ C."/>
            <person name="Tyler B."/>
            <person name="Panabieres F."/>
            <person name="Shan W."/>
            <person name="Tripathy S."/>
            <person name="Grunwald N."/>
            <person name="Machado M."/>
            <person name="Johnson C.S."/>
            <person name="Walker B."/>
            <person name="Young S."/>
            <person name="Zeng Q."/>
            <person name="Gargeya S."/>
            <person name="Fitzgerald M."/>
            <person name="Haas B."/>
            <person name="Abouelleil A."/>
            <person name="Allen A.W."/>
            <person name="Alvarado L."/>
            <person name="Arachchi H.M."/>
            <person name="Berlin A.M."/>
            <person name="Chapman S.B."/>
            <person name="Gainer-Dewar J."/>
            <person name="Goldberg J."/>
            <person name="Griggs A."/>
            <person name="Gujja S."/>
            <person name="Hansen M."/>
            <person name="Howarth C."/>
            <person name="Imamovic A."/>
            <person name="Ireland A."/>
            <person name="Larimer J."/>
            <person name="McCowan C."/>
            <person name="Murphy C."/>
            <person name="Pearson M."/>
            <person name="Poon T.W."/>
            <person name="Priest M."/>
            <person name="Roberts A."/>
            <person name="Saif S."/>
            <person name="Shea T."/>
            <person name="Sisk P."/>
            <person name="Sykes S."/>
            <person name="Wortman J."/>
            <person name="Nusbaum C."/>
            <person name="Birren B."/>
        </authorList>
    </citation>
    <scope>NUCLEOTIDE SEQUENCE [LARGE SCALE GENOMIC DNA]</scope>
    <source>
        <strain evidence="1 2">P1976</strain>
    </source>
</reference>
<organism evidence="1 2">
    <name type="scientific">Phytophthora nicotianae P1976</name>
    <dbReference type="NCBI Taxonomy" id="1317066"/>
    <lineage>
        <taxon>Eukaryota</taxon>
        <taxon>Sar</taxon>
        <taxon>Stramenopiles</taxon>
        <taxon>Oomycota</taxon>
        <taxon>Peronosporomycetes</taxon>
        <taxon>Peronosporales</taxon>
        <taxon>Peronosporaceae</taxon>
        <taxon>Phytophthora</taxon>
    </lineage>
</organism>
<evidence type="ECO:0000313" key="2">
    <source>
        <dbReference type="Proteomes" id="UP000028582"/>
    </source>
</evidence>
<name>A0A080ZZJ7_PHYNI</name>
<sequence length="60" mass="6416">MNAARTKSKANRDGKRRKLLSSTGIIFNGVGERSGTGSCVRGDGVGEIVMLCPKYTSKKQ</sequence>
<proteinExistence type="predicted"/>
<protein>
    <submittedName>
        <fullName evidence="1">Uncharacterized protein</fullName>
    </submittedName>
</protein>
<dbReference type="EMBL" id="ANJA01002111">
    <property type="protein sequence ID" value="ETO72058.1"/>
    <property type="molecule type" value="Genomic_DNA"/>
</dbReference>
<accession>A0A080ZZJ7</accession>
<gene>
    <name evidence="1" type="ORF">F444_11710</name>
</gene>
<evidence type="ECO:0000313" key="1">
    <source>
        <dbReference type="EMBL" id="ETO72058.1"/>
    </source>
</evidence>
<dbReference type="Proteomes" id="UP000028582">
    <property type="component" value="Unassembled WGS sequence"/>
</dbReference>
<comment type="caution">
    <text evidence="1">The sequence shown here is derived from an EMBL/GenBank/DDBJ whole genome shotgun (WGS) entry which is preliminary data.</text>
</comment>
<dbReference type="AlphaFoldDB" id="A0A080ZZJ7"/>